<protein>
    <submittedName>
        <fullName evidence="1">Os01g0932550 protein</fullName>
    </submittedName>
</protein>
<dbReference type="KEGG" id="dosa:Os01g0932550"/>
<reference evidence="2" key="2">
    <citation type="journal article" date="2008" name="Nucleic Acids Res.">
        <title>The rice annotation project database (RAP-DB): 2008 update.</title>
        <authorList>
            <consortium name="The rice annotation project (RAP)"/>
        </authorList>
    </citation>
    <scope>GENOME REANNOTATION</scope>
    <source>
        <strain evidence="2">cv. Nipponbare</strain>
    </source>
</reference>
<dbReference type="AlphaFoldDB" id="C7IX28"/>
<gene>
    <name evidence="1" type="ordered locus">Os01g0932550</name>
</gene>
<dbReference type="PROSITE" id="PS51257">
    <property type="entry name" value="PROKAR_LIPOPROTEIN"/>
    <property type="match status" value="1"/>
</dbReference>
<dbReference type="EMBL" id="AP008207">
    <property type="protein sequence ID" value="BAH91452.1"/>
    <property type="molecule type" value="Genomic_DNA"/>
</dbReference>
<reference evidence="1 2" key="1">
    <citation type="journal article" date="2005" name="Nature">
        <title>The map-based sequence of the rice genome.</title>
        <authorList>
            <consortium name="International rice genome sequencing project (IRGSP)"/>
            <person name="Matsumoto T."/>
            <person name="Wu J."/>
            <person name="Kanamori H."/>
            <person name="Katayose Y."/>
            <person name="Fujisawa M."/>
            <person name="Namiki N."/>
            <person name="Mizuno H."/>
            <person name="Yamamoto K."/>
            <person name="Antonio B.A."/>
            <person name="Baba T."/>
            <person name="Sakata K."/>
            <person name="Nagamura Y."/>
            <person name="Aoki H."/>
            <person name="Arikawa K."/>
            <person name="Arita K."/>
            <person name="Bito T."/>
            <person name="Chiden Y."/>
            <person name="Fujitsuka N."/>
            <person name="Fukunaka R."/>
            <person name="Hamada M."/>
            <person name="Harada C."/>
            <person name="Hayashi A."/>
            <person name="Hijishita S."/>
            <person name="Honda M."/>
            <person name="Hosokawa S."/>
            <person name="Ichikawa Y."/>
            <person name="Idonuma A."/>
            <person name="Iijima M."/>
            <person name="Ikeda M."/>
            <person name="Ikeno M."/>
            <person name="Ito K."/>
            <person name="Ito S."/>
            <person name="Ito T."/>
            <person name="Ito Y."/>
            <person name="Ito Y."/>
            <person name="Iwabuchi A."/>
            <person name="Kamiya K."/>
            <person name="Karasawa W."/>
            <person name="Kurita K."/>
            <person name="Katagiri S."/>
            <person name="Kikuta A."/>
            <person name="Kobayashi H."/>
            <person name="Kobayashi N."/>
            <person name="Machita K."/>
            <person name="Maehara T."/>
            <person name="Masukawa M."/>
            <person name="Mizubayashi T."/>
            <person name="Mukai Y."/>
            <person name="Nagasaki H."/>
            <person name="Nagata Y."/>
            <person name="Naito S."/>
            <person name="Nakashima M."/>
            <person name="Nakama Y."/>
            <person name="Nakamichi Y."/>
            <person name="Nakamura M."/>
            <person name="Meguro A."/>
            <person name="Negishi M."/>
            <person name="Ohta I."/>
            <person name="Ohta T."/>
            <person name="Okamoto M."/>
            <person name="Ono N."/>
            <person name="Saji S."/>
            <person name="Sakaguchi M."/>
            <person name="Sakai K."/>
            <person name="Shibata M."/>
            <person name="Shimokawa T."/>
            <person name="Song J."/>
            <person name="Takazaki Y."/>
            <person name="Terasawa K."/>
            <person name="Tsugane M."/>
            <person name="Tsuji K."/>
            <person name="Ueda S."/>
            <person name="Waki K."/>
            <person name="Yamagata H."/>
            <person name="Yamamoto M."/>
            <person name="Yamamoto S."/>
            <person name="Yamane H."/>
            <person name="Yoshiki S."/>
            <person name="Yoshihara R."/>
            <person name="Yukawa K."/>
            <person name="Zhong H."/>
            <person name="Yano M."/>
            <person name="Yuan Q."/>
            <person name="Ouyang S."/>
            <person name="Liu J."/>
            <person name="Jones K.M."/>
            <person name="Gansberger K."/>
            <person name="Moffat K."/>
            <person name="Hill J."/>
            <person name="Bera J."/>
            <person name="Fadrosh D."/>
            <person name="Jin S."/>
            <person name="Johri S."/>
            <person name="Kim M."/>
            <person name="Overton L."/>
            <person name="Reardon M."/>
            <person name="Tsitrin T."/>
            <person name="Vuong H."/>
            <person name="Weaver B."/>
            <person name="Ciecko A."/>
            <person name="Tallon L."/>
            <person name="Jackson J."/>
            <person name="Pai G."/>
            <person name="Aken S.V."/>
            <person name="Utterback T."/>
            <person name="Reidmuller S."/>
            <person name="Feldblyum T."/>
            <person name="Hsiao J."/>
            <person name="Zismann V."/>
            <person name="Iobst S."/>
            <person name="de Vazeille A.R."/>
            <person name="Buell C.R."/>
            <person name="Ying K."/>
            <person name="Li Y."/>
            <person name="Lu T."/>
            <person name="Huang Y."/>
            <person name="Zhao Q."/>
            <person name="Feng Q."/>
            <person name="Zhang L."/>
            <person name="Zhu J."/>
            <person name="Weng Q."/>
            <person name="Mu J."/>
            <person name="Lu Y."/>
            <person name="Fan D."/>
            <person name="Liu Y."/>
            <person name="Guan J."/>
            <person name="Zhang Y."/>
            <person name="Yu S."/>
            <person name="Liu X."/>
            <person name="Zhang Y."/>
            <person name="Hong G."/>
            <person name="Han B."/>
            <person name="Choisne N."/>
            <person name="Demange N."/>
            <person name="Orjeda G."/>
            <person name="Samain S."/>
            <person name="Cattolico L."/>
            <person name="Pelletier E."/>
            <person name="Couloux A."/>
            <person name="Segurens B."/>
            <person name="Wincker P."/>
            <person name="D'Hont A."/>
            <person name="Scarpelli C."/>
            <person name="Weissenbach J."/>
            <person name="Salanoubat M."/>
            <person name="Quetier F."/>
            <person name="Yu Y."/>
            <person name="Kim H.R."/>
            <person name="Rambo T."/>
            <person name="Currie J."/>
            <person name="Collura K."/>
            <person name="Luo M."/>
            <person name="Yang T."/>
            <person name="Ammiraju J.S.S."/>
            <person name="Engler F."/>
            <person name="Soderlund C."/>
            <person name="Wing R.A."/>
            <person name="Palmer L.E."/>
            <person name="de la Bastide M."/>
            <person name="Spiegel L."/>
            <person name="Nascimento L."/>
            <person name="Zutavern T."/>
            <person name="O'Shaughnessy A."/>
            <person name="Dike S."/>
            <person name="Dedhia N."/>
            <person name="Preston R."/>
            <person name="Balija V."/>
            <person name="McCombie W.R."/>
            <person name="Chow T."/>
            <person name="Chen H."/>
            <person name="Chung M."/>
            <person name="Chen C."/>
            <person name="Shaw J."/>
            <person name="Wu H."/>
            <person name="Hsiao K."/>
            <person name="Chao Y."/>
            <person name="Chu M."/>
            <person name="Cheng C."/>
            <person name="Hour A."/>
            <person name="Lee P."/>
            <person name="Lin S."/>
            <person name="Lin Y."/>
            <person name="Liou J."/>
            <person name="Liu S."/>
            <person name="Hsing Y."/>
            <person name="Raghuvanshi S."/>
            <person name="Mohanty A."/>
            <person name="Bharti A.K."/>
            <person name="Gaur A."/>
            <person name="Gupta V."/>
            <person name="Kumar D."/>
            <person name="Ravi V."/>
            <person name="Vij S."/>
            <person name="Kapur A."/>
            <person name="Khurana P."/>
            <person name="Khurana P."/>
            <person name="Khurana J.P."/>
            <person name="Tyagi A.K."/>
            <person name="Gaikwad K."/>
            <person name="Singh A."/>
            <person name="Dalal V."/>
            <person name="Srivastava S."/>
            <person name="Dixit A."/>
            <person name="Pal A.K."/>
            <person name="Ghazi I.A."/>
            <person name="Yadav M."/>
            <person name="Pandit A."/>
            <person name="Bhargava A."/>
            <person name="Sureshbabu K."/>
            <person name="Batra K."/>
            <person name="Sharma T.R."/>
            <person name="Mohapatra T."/>
            <person name="Singh N.K."/>
            <person name="Messing J."/>
            <person name="Nelson A.B."/>
            <person name="Fuks G."/>
            <person name="Kavchok S."/>
            <person name="Keizer G."/>
            <person name="Linton E."/>
            <person name="Llaca V."/>
            <person name="Song R."/>
            <person name="Tanyolac B."/>
            <person name="Young S."/>
            <person name="Ho-Il K."/>
            <person name="Hahn J.H."/>
            <person name="Sangsakoo G."/>
            <person name="Vanavichit A."/>
            <person name="de Mattos Luiz.A.T."/>
            <person name="Zimmer P.D."/>
            <person name="Malone G."/>
            <person name="Dellagostin O."/>
            <person name="de Oliveira A.C."/>
            <person name="Bevan M."/>
            <person name="Bancroft I."/>
            <person name="Minx P."/>
            <person name="Cordum H."/>
            <person name="Wilson R."/>
            <person name="Cheng Z."/>
            <person name="Jin W."/>
            <person name="Jiang J."/>
            <person name="Leong S.A."/>
            <person name="Iwama H."/>
            <person name="Gojobori T."/>
            <person name="Itoh T."/>
            <person name="Niimura Y."/>
            <person name="Fujii Y."/>
            <person name="Habara T."/>
            <person name="Sakai H."/>
            <person name="Sato Y."/>
            <person name="Wilson G."/>
            <person name="Kumar K."/>
            <person name="McCouch S."/>
            <person name="Juretic N."/>
            <person name="Hoen D."/>
            <person name="Wright S."/>
            <person name="Bruskiewich R."/>
            <person name="Bureau T."/>
            <person name="Miyao A."/>
            <person name="Hirochika H."/>
            <person name="Nishikawa T."/>
            <person name="Kadowaki K."/>
            <person name="Sugiura M."/>
            <person name="Burr B."/>
            <person name="Sasaki T."/>
        </authorList>
    </citation>
    <scope>NUCLEOTIDE SEQUENCE [LARGE SCALE GENOMIC DNA]</scope>
    <source>
        <strain evidence="2">cv. Nipponbare</strain>
    </source>
</reference>
<evidence type="ECO:0000313" key="1">
    <source>
        <dbReference type="EMBL" id="BAH91452.1"/>
    </source>
</evidence>
<accession>C7IX28</accession>
<organism evidence="1 2">
    <name type="scientific">Oryza sativa subsp. japonica</name>
    <name type="common">Rice</name>
    <dbReference type="NCBI Taxonomy" id="39947"/>
    <lineage>
        <taxon>Eukaryota</taxon>
        <taxon>Viridiplantae</taxon>
        <taxon>Streptophyta</taxon>
        <taxon>Embryophyta</taxon>
        <taxon>Tracheophyta</taxon>
        <taxon>Spermatophyta</taxon>
        <taxon>Magnoliopsida</taxon>
        <taxon>Liliopsida</taxon>
        <taxon>Poales</taxon>
        <taxon>Poaceae</taxon>
        <taxon>BOP clade</taxon>
        <taxon>Oryzoideae</taxon>
        <taxon>Oryzeae</taxon>
        <taxon>Oryzinae</taxon>
        <taxon>Oryza</taxon>
        <taxon>Oryza sativa</taxon>
    </lineage>
</organism>
<evidence type="ECO:0000313" key="2">
    <source>
        <dbReference type="Proteomes" id="UP000000763"/>
    </source>
</evidence>
<sequence>MVRGVCSGAHPSSTTSCRWQDFHFCIDEQTQGCIARFQADCWEQVLCQVCDKARLKLER</sequence>
<proteinExistence type="predicted"/>
<name>C7IX28_ORYSJ</name>
<dbReference type="Proteomes" id="UP000000763">
    <property type="component" value="Chromosome 1"/>
</dbReference>